<keyword evidence="5" id="KW-0804">Transcription</keyword>
<comment type="subcellular location">
    <subcellularLocation>
        <location evidence="1">Nucleus</location>
    </subcellularLocation>
</comment>
<feature type="compositionally biased region" description="Gly residues" evidence="7">
    <location>
        <begin position="125"/>
        <end position="142"/>
    </location>
</feature>
<evidence type="ECO:0000313" key="9">
    <source>
        <dbReference type="EMBL" id="PWN91743.1"/>
    </source>
</evidence>
<feature type="compositionally biased region" description="Polar residues" evidence="7">
    <location>
        <begin position="354"/>
        <end position="363"/>
    </location>
</feature>
<dbReference type="SMART" id="SM00906">
    <property type="entry name" value="Fungal_trans"/>
    <property type="match status" value="1"/>
</dbReference>
<feature type="compositionally biased region" description="Low complexity" evidence="7">
    <location>
        <begin position="445"/>
        <end position="465"/>
    </location>
</feature>
<feature type="compositionally biased region" description="Acidic residues" evidence="7">
    <location>
        <begin position="83"/>
        <end position="110"/>
    </location>
</feature>
<gene>
    <name evidence="9" type="ORF">FA10DRAFT_265587</name>
</gene>
<dbReference type="CDD" id="cd12148">
    <property type="entry name" value="fungal_TF_MHR"/>
    <property type="match status" value="1"/>
</dbReference>
<keyword evidence="3" id="KW-0805">Transcription regulation</keyword>
<dbReference type="EMBL" id="KZ819635">
    <property type="protein sequence ID" value="PWN91743.1"/>
    <property type="molecule type" value="Genomic_DNA"/>
</dbReference>
<evidence type="ECO:0000256" key="6">
    <source>
        <dbReference type="ARBA" id="ARBA00023242"/>
    </source>
</evidence>
<feature type="region of interest" description="Disordered" evidence="7">
    <location>
        <begin position="1"/>
        <end position="161"/>
    </location>
</feature>
<feature type="region of interest" description="Disordered" evidence="7">
    <location>
        <begin position="1246"/>
        <end position="1303"/>
    </location>
</feature>
<proteinExistence type="predicted"/>
<dbReference type="GO" id="GO:0005634">
    <property type="term" value="C:nucleus"/>
    <property type="evidence" value="ECO:0007669"/>
    <property type="project" value="UniProtKB-SubCell"/>
</dbReference>
<dbReference type="PANTHER" id="PTHR31845">
    <property type="entry name" value="FINGER DOMAIN PROTEIN, PUTATIVE-RELATED"/>
    <property type="match status" value="1"/>
</dbReference>
<keyword evidence="6" id="KW-0539">Nucleus</keyword>
<dbReference type="SUPFAM" id="SSF57701">
    <property type="entry name" value="Zn2/Cys6 DNA-binding domain"/>
    <property type="match status" value="1"/>
</dbReference>
<reference evidence="9 10" key="1">
    <citation type="journal article" date="2018" name="Mol. Biol. Evol.">
        <title>Broad Genomic Sampling Reveals a Smut Pathogenic Ancestry of the Fungal Clade Ustilaginomycotina.</title>
        <authorList>
            <person name="Kijpornyongpan T."/>
            <person name="Mondo S.J."/>
            <person name="Barry K."/>
            <person name="Sandor L."/>
            <person name="Lee J."/>
            <person name="Lipzen A."/>
            <person name="Pangilinan J."/>
            <person name="LaButti K."/>
            <person name="Hainaut M."/>
            <person name="Henrissat B."/>
            <person name="Grigoriev I.V."/>
            <person name="Spatafora J.W."/>
            <person name="Aime M.C."/>
        </authorList>
    </citation>
    <scope>NUCLEOTIDE SEQUENCE [LARGE SCALE GENOMIC DNA]</scope>
    <source>
        <strain evidence="9 10">MCA 4198</strain>
    </source>
</reference>
<evidence type="ECO:0000256" key="5">
    <source>
        <dbReference type="ARBA" id="ARBA00023163"/>
    </source>
</evidence>
<dbReference type="PROSITE" id="PS50048">
    <property type="entry name" value="ZN2_CY6_FUNGAL_2"/>
    <property type="match status" value="1"/>
</dbReference>
<feature type="compositionally biased region" description="Gly residues" evidence="7">
    <location>
        <begin position="492"/>
        <end position="510"/>
    </location>
</feature>
<feature type="compositionally biased region" description="Polar residues" evidence="7">
    <location>
        <begin position="1267"/>
        <end position="1290"/>
    </location>
</feature>
<dbReference type="InterPro" id="IPR007219">
    <property type="entry name" value="XnlR_reg_dom"/>
</dbReference>
<name>A0A316YUN5_9BASI</name>
<keyword evidence="4" id="KW-0238">DNA-binding</keyword>
<dbReference type="RefSeq" id="XP_025378941.1">
    <property type="nucleotide sequence ID" value="XM_025521126.1"/>
</dbReference>
<feature type="region of interest" description="Disordered" evidence="7">
    <location>
        <begin position="1082"/>
        <end position="1146"/>
    </location>
</feature>
<evidence type="ECO:0000313" key="10">
    <source>
        <dbReference type="Proteomes" id="UP000245768"/>
    </source>
</evidence>
<dbReference type="InterPro" id="IPR001138">
    <property type="entry name" value="Zn2Cys6_DnaBD"/>
</dbReference>
<dbReference type="InterPro" id="IPR036864">
    <property type="entry name" value="Zn2-C6_fun-type_DNA-bd_sf"/>
</dbReference>
<dbReference type="GO" id="GO:0000981">
    <property type="term" value="F:DNA-binding transcription factor activity, RNA polymerase II-specific"/>
    <property type="evidence" value="ECO:0007669"/>
    <property type="project" value="InterPro"/>
</dbReference>
<dbReference type="GeneID" id="37043042"/>
<feature type="region of interest" description="Disordered" evidence="7">
    <location>
        <begin position="237"/>
        <end position="402"/>
    </location>
</feature>
<dbReference type="CDD" id="cd00067">
    <property type="entry name" value="GAL4"/>
    <property type="match status" value="1"/>
</dbReference>
<evidence type="ECO:0000256" key="1">
    <source>
        <dbReference type="ARBA" id="ARBA00004123"/>
    </source>
</evidence>
<feature type="compositionally biased region" description="Basic and acidic residues" evidence="7">
    <location>
        <begin position="916"/>
        <end position="926"/>
    </location>
</feature>
<dbReference type="InParanoid" id="A0A316YUN5"/>
<keyword evidence="2" id="KW-0479">Metal-binding</keyword>
<dbReference type="InterPro" id="IPR051089">
    <property type="entry name" value="prtT"/>
</dbReference>
<dbReference type="Pfam" id="PF04082">
    <property type="entry name" value="Fungal_trans"/>
    <property type="match status" value="1"/>
</dbReference>
<keyword evidence="10" id="KW-1185">Reference proteome</keyword>
<dbReference type="GO" id="GO:0000976">
    <property type="term" value="F:transcription cis-regulatory region binding"/>
    <property type="evidence" value="ECO:0007669"/>
    <property type="project" value="TreeGrafter"/>
</dbReference>
<organism evidence="9 10">
    <name type="scientific">Acaromyces ingoldii</name>
    <dbReference type="NCBI Taxonomy" id="215250"/>
    <lineage>
        <taxon>Eukaryota</taxon>
        <taxon>Fungi</taxon>
        <taxon>Dikarya</taxon>
        <taxon>Basidiomycota</taxon>
        <taxon>Ustilaginomycotina</taxon>
        <taxon>Exobasidiomycetes</taxon>
        <taxon>Exobasidiales</taxon>
        <taxon>Cryptobasidiaceae</taxon>
        <taxon>Acaromyces</taxon>
    </lineage>
</organism>
<evidence type="ECO:0000256" key="2">
    <source>
        <dbReference type="ARBA" id="ARBA00022723"/>
    </source>
</evidence>
<dbReference type="GO" id="GO:0006351">
    <property type="term" value="P:DNA-templated transcription"/>
    <property type="evidence" value="ECO:0007669"/>
    <property type="project" value="InterPro"/>
</dbReference>
<protein>
    <recommendedName>
        <fullName evidence="8">Zn(2)-C6 fungal-type domain-containing protein</fullName>
    </recommendedName>
</protein>
<accession>A0A316YUN5</accession>
<feature type="compositionally biased region" description="Polar residues" evidence="7">
    <location>
        <begin position="65"/>
        <end position="78"/>
    </location>
</feature>
<evidence type="ECO:0000259" key="8">
    <source>
        <dbReference type="PROSITE" id="PS50048"/>
    </source>
</evidence>
<dbReference type="Proteomes" id="UP000245768">
    <property type="component" value="Unassembled WGS sequence"/>
</dbReference>
<feature type="region of interest" description="Disordered" evidence="7">
    <location>
        <begin position="883"/>
        <end position="941"/>
    </location>
</feature>
<dbReference type="OrthoDB" id="3429912at2759"/>
<dbReference type="PROSITE" id="PS00463">
    <property type="entry name" value="ZN2_CY6_FUNGAL_1"/>
    <property type="match status" value="1"/>
</dbReference>
<feature type="domain" description="Zn(2)-C6 fungal-type" evidence="8">
    <location>
        <begin position="161"/>
        <end position="193"/>
    </location>
</feature>
<feature type="compositionally biased region" description="Low complexity" evidence="7">
    <location>
        <begin position="1115"/>
        <end position="1143"/>
    </location>
</feature>
<dbReference type="GO" id="GO:0008270">
    <property type="term" value="F:zinc ion binding"/>
    <property type="evidence" value="ECO:0007669"/>
    <property type="project" value="InterPro"/>
</dbReference>
<evidence type="ECO:0000256" key="7">
    <source>
        <dbReference type="SAM" id="MobiDB-lite"/>
    </source>
</evidence>
<evidence type="ECO:0000256" key="3">
    <source>
        <dbReference type="ARBA" id="ARBA00023015"/>
    </source>
</evidence>
<feature type="compositionally biased region" description="Basic and acidic residues" evidence="7">
    <location>
        <begin position="279"/>
        <end position="296"/>
    </location>
</feature>
<feature type="region of interest" description="Disordered" evidence="7">
    <location>
        <begin position="555"/>
        <end position="583"/>
    </location>
</feature>
<dbReference type="STRING" id="215250.A0A316YUN5"/>
<sequence>MYPSGQAPAPPSGQQSAFSHPPHLMPSPSANGTPPHMGYGGQYVGYPGHQQGHFRPSPATGGNPGSSTSWSPMGQSSLAGADGGDDEDDDEEDDEDEDDDDEDDEDEDEDSGSKRGKKRKRTGGSAKGKGSSGGKGDEGGQGQQQAGSDGKKPKPTRGAKACKNCRRLKMRCVGAENGPPCDRCKHTNHACIFEESNRGKKGGKNQRTEAMAASLRKMEATMNNLIRSLKDPASAFSQGAGMVTRSPSPATIDRERGERGNQDKTALDGRSGASSSRYFNDRQSHTSQLQDRERLSRGWPSVDEADELGRIYPARPSSNSEQQDKDSRWQATASPGGGHVNPRALDNDGRSRGGPSTQTSPANVPTVLPTAAVTGTRFVEPERPLRTRRHGSPRLHSLPDNTLNPLGLLAEASLHNHQRARRMTSKKGSNTLDDTARIALKATGGFAGSHSGSASSPGSQTGGTSVAMSGGSPAGPVKQEGSEEGRAASSGPGSGTGTGTGTGVGTGTGTGEATAASSPEKRTENPPDAPNTAGGVGKRPSTASIVQEEYVEFPGAERAKQARARVGTSGLPGPSGANPGDETPERVHLGVASETYFKPGPMTILPLRRIVIERELPPELLTQGIISSQEVLELFQIFFHHCSQHVVLLDPEWHTPTMICSRSPFLFTCVCTIASKFYAKRPELHLQCLQQAKKSAYMIMSRGFKSVEIVQGFMLLCLWNQPAERFEEDKTWLFSGVAIRMATDLNLHRKSVASLPGNPHPDDPVVVEREREIINRERTWLMCFNIDRSISGQMGKPWTIREDWIIRNSRHWCLQRLSQPWDLGISGLVELLRLTSRQLDFLYSSTTSVSGLNTEIDYGSILRVFNEQIEEWHSVWTSRGFFRSPHEDQDNKPAGLRGVPAEESVGEAAPSANATEAEKEAAERYRSANTNTPPPDDEDHHRRTLHFITKQAPMRYNYAVLILNSFGLQHAVDFPTRSGLDKGLYFTKCLEAAKGIVAAARDGLRPVLRYSPDTHFVIISYACVFLLKLTRPTFANYVDEDEVLAIVADAANLLESVSMYPTHTPALYSAFLRALLQARQERTATSRSGATTPYGRSRGASPLGADANGDLDNLPEGGAYASAEGGPAAAPAAGAEESGDGAPNPAGAAFNLGLGMVTPSQGMSHPSSSSLLNAGLGNLAMNGLNGNPSLTAEQAAALNGMDPHGGVNGLQVDQLLNDSFWSSLLPPGFGGPLDGLATGSVEMHPIMTPSANQGGGHTGQTGNQTGPPSESGITPGQTRASTPSMLNTFGPNVRFDFSAGSLS</sequence>
<dbReference type="PANTHER" id="PTHR31845:SF19">
    <property type="entry name" value="TRANSCRIPTION FACTOR DOMAIN-CONTAINING PROTEIN"/>
    <property type="match status" value="1"/>
</dbReference>
<dbReference type="Gene3D" id="4.10.240.10">
    <property type="entry name" value="Zn(2)-C6 fungal-type DNA-binding domain"/>
    <property type="match status" value="1"/>
</dbReference>
<feature type="region of interest" description="Disordered" evidence="7">
    <location>
        <begin position="445"/>
        <end position="543"/>
    </location>
</feature>
<feature type="compositionally biased region" description="Basic and acidic residues" evidence="7">
    <location>
        <begin position="252"/>
        <end position="267"/>
    </location>
</feature>
<evidence type="ECO:0000256" key="4">
    <source>
        <dbReference type="ARBA" id="ARBA00023125"/>
    </source>
</evidence>
<dbReference type="SMART" id="SM00066">
    <property type="entry name" value="GAL4"/>
    <property type="match status" value="1"/>
</dbReference>